<reference evidence="2 3" key="1">
    <citation type="submission" date="2016-07" db="EMBL/GenBank/DDBJ databases">
        <title>Pervasive Adenine N6-methylation of Active Genes in Fungi.</title>
        <authorList>
            <consortium name="DOE Joint Genome Institute"/>
            <person name="Mondo S.J."/>
            <person name="Dannebaum R.O."/>
            <person name="Kuo R.C."/>
            <person name="Labutti K."/>
            <person name="Haridas S."/>
            <person name="Kuo A."/>
            <person name="Salamov A."/>
            <person name="Ahrendt S.R."/>
            <person name="Lipzen A."/>
            <person name="Sullivan W."/>
            <person name="Andreopoulos W.B."/>
            <person name="Clum A."/>
            <person name="Lindquist E."/>
            <person name="Daum C."/>
            <person name="Ramamoorthy G.K."/>
            <person name="Gryganskyi A."/>
            <person name="Culley D."/>
            <person name="Magnuson J.K."/>
            <person name="James T.Y."/>
            <person name="O'Malley M.A."/>
            <person name="Stajich J.E."/>
            <person name="Spatafora J.W."/>
            <person name="Visel A."/>
            <person name="Grigoriev I.V."/>
        </authorList>
    </citation>
    <scope>NUCLEOTIDE SEQUENCE [LARGE SCALE GENOMIC DNA]</scope>
    <source>
        <strain evidence="2 3">62-1032</strain>
    </source>
</reference>
<protein>
    <submittedName>
        <fullName evidence="2">Uncharacterized protein</fullName>
    </submittedName>
</protein>
<feature type="compositionally biased region" description="Low complexity" evidence="1">
    <location>
        <begin position="137"/>
        <end position="146"/>
    </location>
</feature>
<comment type="caution">
    <text evidence="2">The sequence shown here is derived from an EMBL/GenBank/DDBJ whole genome shotgun (WGS) entry which is preliminary data.</text>
</comment>
<accession>A0A1Y2FZG0</accession>
<evidence type="ECO:0000313" key="2">
    <source>
        <dbReference type="EMBL" id="ORY89487.1"/>
    </source>
</evidence>
<feature type="compositionally biased region" description="Low complexity" evidence="1">
    <location>
        <begin position="10"/>
        <end position="20"/>
    </location>
</feature>
<dbReference type="EMBL" id="MCGR01000006">
    <property type="protein sequence ID" value="ORY89487.1"/>
    <property type="molecule type" value="Genomic_DNA"/>
</dbReference>
<evidence type="ECO:0000313" key="3">
    <source>
        <dbReference type="Proteomes" id="UP000193467"/>
    </source>
</evidence>
<gene>
    <name evidence="2" type="ORF">BCR35DRAFT_329412</name>
</gene>
<feature type="region of interest" description="Disordered" evidence="1">
    <location>
        <begin position="129"/>
        <end position="167"/>
    </location>
</feature>
<keyword evidence="3" id="KW-1185">Reference proteome</keyword>
<feature type="region of interest" description="Disordered" evidence="1">
    <location>
        <begin position="31"/>
        <end position="56"/>
    </location>
</feature>
<feature type="compositionally biased region" description="Low complexity" evidence="1">
    <location>
        <begin position="352"/>
        <end position="372"/>
    </location>
</feature>
<feature type="region of interest" description="Disordered" evidence="1">
    <location>
        <begin position="350"/>
        <end position="385"/>
    </location>
</feature>
<organism evidence="2 3">
    <name type="scientific">Leucosporidium creatinivorum</name>
    <dbReference type="NCBI Taxonomy" id="106004"/>
    <lineage>
        <taxon>Eukaryota</taxon>
        <taxon>Fungi</taxon>
        <taxon>Dikarya</taxon>
        <taxon>Basidiomycota</taxon>
        <taxon>Pucciniomycotina</taxon>
        <taxon>Microbotryomycetes</taxon>
        <taxon>Leucosporidiales</taxon>
        <taxon>Leucosporidium</taxon>
    </lineage>
</organism>
<dbReference type="Proteomes" id="UP000193467">
    <property type="component" value="Unassembled WGS sequence"/>
</dbReference>
<dbReference type="InParanoid" id="A0A1Y2FZG0"/>
<name>A0A1Y2FZG0_9BASI</name>
<dbReference type="AlphaFoldDB" id="A0A1Y2FZG0"/>
<sequence>MAPPPPSAPAPTISLPSLPLHPPSFSQLLVRRRSSRRQLAHTPSTKTSSSSASAGSIFRRALEAVEEVGREKRVAEWRKREVREGAVESWREEVADEVASELARKEEGKEVVMELRRLIEGSEVFSSSFSPGALHLPSSPTGTPTSVSLNVSSHELEDHLTPLPLPTRTTSLGVDSAMTPARLRLSQQRFNAAAPISPPYPSLYYQFPPHDPSETLAGNSESRPSSPRLRRPRPPRDDPPPPLGSLPPKAAALLGLLPPLQLPSATPPTPTPSSFTALLPSSPILRRTAQAYPNSPSPSTTFSYIDYHLPPRPSFAITDRRGSADSTALSLAAPSTRSATASTVKSFWSSCVPGHSPSNSVSPSSAATSAGPTLPPSMLHGGDTP</sequence>
<feature type="region of interest" description="Disordered" evidence="1">
    <location>
        <begin position="1"/>
        <end position="20"/>
    </location>
</feature>
<evidence type="ECO:0000256" key="1">
    <source>
        <dbReference type="SAM" id="MobiDB-lite"/>
    </source>
</evidence>
<proteinExistence type="predicted"/>
<feature type="compositionally biased region" description="Low complexity" evidence="1">
    <location>
        <begin position="40"/>
        <end position="56"/>
    </location>
</feature>
<feature type="region of interest" description="Disordered" evidence="1">
    <location>
        <begin position="203"/>
        <end position="250"/>
    </location>
</feature>